<accession>A0ABV6IQZ0</accession>
<sequence length="72" mass="7700">MDDNVKLANSGWNEAARKSEQSWDKEPGKDKNAPEQSIEESMERTEEGYGSGKEGADPATDDDGQTAANPAG</sequence>
<dbReference type="RefSeq" id="WP_377050174.1">
    <property type="nucleotide sequence ID" value="NZ_JBHLVZ010000022.1"/>
</dbReference>
<organism evidence="2 3">
    <name type="scientific">Muricoccus vinaceus</name>
    <dbReference type="NCBI Taxonomy" id="424704"/>
    <lineage>
        <taxon>Bacteria</taxon>
        <taxon>Pseudomonadati</taxon>
        <taxon>Pseudomonadota</taxon>
        <taxon>Alphaproteobacteria</taxon>
        <taxon>Acetobacterales</taxon>
        <taxon>Roseomonadaceae</taxon>
        <taxon>Muricoccus</taxon>
    </lineage>
</organism>
<dbReference type="Proteomes" id="UP001589789">
    <property type="component" value="Unassembled WGS sequence"/>
</dbReference>
<feature type="region of interest" description="Disordered" evidence="1">
    <location>
        <begin position="1"/>
        <end position="72"/>
    </location>
</feature>
<proteinExistence type="predicted"/>
<evidence type="ECO:0000313" key="2">
    <source>
        <dbReference type="EMBL" id="MFC0386031.1"/>
    </source>
</evidence>
<name>A0ABV6IQZ0_9PROT</name>
<evidence type="ECO:0000313" key="3">
    <source>
        <dbReference type="Proteomes" id="UP001589789"/>
    </source>
</evidence>
<reference evidence="2 3" key="1">
    <citation type="submission" date="2024-09" db="EMBL/GenBank/DDBJ databases">
        <authorList>
            <person name="Sun Q."/>
            <person name="Mori K."/>
        </authorList>
    </citation>
    <scope>NUCLEOTIDE SEQUENCE [LARGE SCALE GENOMIC DNA]</scope>
    <source>
        <strain evidence="2 3">CCM 7468</strain>
    </source>
</reference>
<gene>
    <name evidence="2" type="ORF">ACFFIC_10815</name>
</gene>
<feature type="compositionally biased region" description="Basic and acidic residues" evidence="1">
    <location>
        <begin position="15"/>
        <end position="33"/>
    </location>
</feature>
<keyword evidence="3" id="KW-1185">Reference proteome</keyword>
<dbReference type="EMBL" id="JBHLVZ010000022">
    <property type="protein sequence ID" value="MFC0386031.1"/>
    <property type="molecule type" value="Genomic_DNA"/>
</dbReference>
<comment type="caution">
    <text evidence="2">The sequence shown here is derived from an EMBL/GenBank/DDBJ whole genome shotgun (WGS) entry which is preliminary data.</text>
</comment>
<protein>
    <submittedName>
        <fullName evidence="2">Uncharacterized protein</fullName>
    </submittedName>
</protein>
<evidence type="ECO:0000256" key="1">
    <source>
        <dbReference type="SAM" id="MobiDB-lite"/>
    </source>
</evidence>